<keyword evidence="7" id="KW-1185">Reference proteome</keyword>
<dbReference type="PANTHER" id="PTHR47256:SF1">
    <property type="entry name" value="ZN(II)2CYS6 TRANSCRIPTION FACTOR (EUROFUNG)"/>
    <property type="match status" value="1"/>
</dbReference>
<organism evidence="6 7">
    <name type="scientific">Madurella fahalii</name>
    <dbReference type="NCBI Taxonomy" id="1157608"/>
    <lineage>
        <taxon>Eukaryota</taxon>
        <taxon>Fungi</taxon>
        <taxon>Dikarya</taxon>
        <taxon>Ascomycota</taxon>
        <taxon>Pezizomycotina</taxon>
        <taxon>Sordariomycetes</taxon>
        <taxon>Sordariomycetidae</taxon>
        <taxon>Sordariales</taxon>
        <taxon>Sordariales incertae sedis</taxon>
        <taxon>Madurella</taxon>
    </lineage>
</organism>
<dbReference type="PROSITE" id="PS50048">
    <property type="entry name" value="ZN2_CY6_FUNGAL_2"/>
    <property type="match status" value="1"/>
</dbReference>
<dbReference type="Pfam" id="PF00172">
    <property type="entry name" value="Zn_clus"/>
    <property type="match status" value="1"/>
</dbReference>
<dbReference type="SMART" id="SM00066">
    <property type="entry name" value="GAL4"/>
    <property type="match status" value="1"/>
</dbReference>
<dbReference type="InterPro" id="IPR053187">
    <property type="entry name" value="Notoamide_regulator"/>
</dbReference>
<evidence type="ECO:0000256" key="3">
    <source>
        <dbReference type="SAM" id="Coils"/>
    </source>
</evidence>
<dbReference type="Proteomes" id="UP001628179">
    <property type="component" value="Unassembled WGS sequence"/>
</dbReference>
<proteinExistence type="predicted"/>
<gene>
    <name evidence="6" type="ORF">MFIFM68171_01261</name>
</gene>
<sequence>MLSSRSASPPDKQQPAGPLRRLLPASADEEKASHSKPPSRSTASSVSSITPPAPARRKRGQATTAACGACRKRKSKCDGGRPKCAICRDRGTVCEFDTNATETHTQALKRKYSELQNQKSAFEQIYDVLQTRTDKEAGEVFQRIRRGADAGSILRHVNYGDVLVQLALVPEARYRYEFPYLPDMPPFLRRPDNPYLDSEVYECALRGPQDPAYAQPQQHRLLPDAGNGVSSNGSVYWGGQQDPYLKPYLSATVVHPWLDSVKPSRWTAVSSDDGFMRKLLHDYFLFEYDWFTFFHKDYFLQDMAAEQARFCSELLVNAVLCLGCFCHRGLRGRAEFWNPRNVGYQFLAESKRLFELESELERPVWIPDDPYSERRQMEWEQRRLTTIQAALMITLIYDLNGSDKIGWRYTVQAIEMAHEIQLLGPPLAHHGPEMECVRTYTAWALFCWQSLQSYHYLNPPCIKEPPKTPLPDPMDQPQWYGELWIKYPLNPTRLPTYHGLLFKAKADYWTIITEFLLLTLSRPRATARLPVHQIFGFYNRFRAWLHGLPEPLTPRKIVLPHQLKLHMHYHIIMIDLFSPIMDCNGSEGFRLCRMPRDLYIEAVTHFETLLRLYYLRHGFEACDSFLIHFLGTLNHLSMNAIVSGADSAYLESRRSTIMLTTKGIYDQGRCHFIARAVLRLQVSLMPPEEVALLRRHVEMEEEQLIYGPLEQAVCSDWPVYEIGLEAKAEQWRQGRKFSSSLASLSVGPGTSPAPTRSPT</sequence>
<dbReference type="PANTHER" id="PTHR47256">
    <property type="entry name" value="ZN(II)2CYS6 TRANSCRIPTION FACTOR (EUROFUNG)-RELATED"/>
    <property type="match status" value="1"/>
</dbReference>
<dbReference type="SUPFAM" id="SSF57701">
    <property type="entry name" value="Zn2/Cys6 DNA-binding domain"/>
    <property type="match status" value="1"/>
</dbReference>
<evidence type="ECO:0000313" key="6">
    <source>
        <dbReference type="EMBL" id="GAB1311051.1"/>
    </source>
</evidence>
<keyword evidence="2" id="KW-0539">Nucleus</keyword>
<keyword evidence="3" id="KW-0175">Coiled coil</keyword>
<feature type="coiled-coil region" evidence="3">
    <location>
        <begin position="105"/>
        <end position="132"/>
    </location>
</feature>
<evidence type="ECO:0000256" key="1">
    <source>
        <dbReference type="ARBA" id="ARBA00022723"/>
    </source>
</evidence>
<dbReference type="EMBL" id="BAAFSV010000001">
    <property type="protein sequence ID" value="GAB1311051.1"/>
    <property type="molecule type" value="Genomic_DNA"/>
</dbReference>
<reference evidence="6 7" key="1">
    <citation type="submission" date="2024-09" db="EMBL/GenBank/DDBJ databases">
        <title>Itraconazole resistance in Madurella fahalii resulting from another homologue of gene encoding cytochrome P450 14-alpha sterol demethylase (CYP51).</title>
        <authorList>
            <person name="Yoshioka I."/>
            <person name="Fahal A.H."/>
            <person name="Kaneko S."/>
            <person name="Yaguchi T."/>
        </authorList>
    </citation>
    <scope>NUCLEOTIDE SEQUENCE [LARGE SCALE GENOMIC DNA]</scope>
    <source>
        <strain evidence="6 7">IFM 68171</strain>
    </source>
</reference>
<evidence type="ECO:0000256" key="4">
    <source>
        <dbReference type="SAM" id="MobiDB-lite"/>
    </source>
</evidence>
<dbReference type="CDD" id="cd12148">
    <property type="entry name" value="fungal_TF_MHR"/>
    <property type="match status" value="1"/>
</dbReference>
<protein>
    <submittedName>
        <fullName evidence="6">Nitrogen assimilation transcription factor</fullName>
    </submittedName>
</protein>
<dbReference type="RefSeq" id="XP_070912784.1">
    <property type="nucleotide sequence ID" value="XM_071056683.1"/>
</dbReference>
<feature type="domain" description="Zn(2)-C6 fungal-type" evidence="5">
    <location>
        <begin position="66"/>
        <end position="96"/>
    </location>
</feature>
<dbReference type="InterPro" id="IPR001138">
    <property type="entry name" value="Zn2Cys6_DnaBD"/>
</dbReference>
<dbReference type="Pfam" id="PF04082">
    <property type="entry name" value="Fungal_trans"/>
    <property type="match status" value="1"/>
</dbReference>
<feature type="compositionally biased region" description="Low complexity" evidence="4">
    <location>
        <begin position="35"/>
        <end position="50"/>
    </location>
</feature>
<dbReference type="InterPro" id="IPR036864">
    <property type="entry name" value="Zn2-C6_fun-type_DNA-bd_sf"/>
</dbReference>
<evidence type="ECO:0000259" key="5">
    <source>
        <dbReference type="PROSITE" id="PS50048"/>
    </source>
</evidence>
<evidence type="ECO:0000313" key="7">
    <source>
        <dbReference type="Proteomes" id="UP001628179"/>
    </source>
</evidence>
<dbReference type="PROSITE" id="PS00463">
    <property type="entry name" value="ZN2_CY6_FUNGAL_1"/>
    <property type="match status" value="1"/>
</dbReference>
<feature type="region of interest" description="Disordered" evidence="4">
    <location>
        <begin position="1"/>
        <end position="64"/>
    </location>
</feature>
<dbReference type="InterPro" id="IPR007219">
    <property type="entry name" value="XnlR_reg_dom"/>
</dbReference>
<dbReference type="GeneID" id="98172006"/>
<dbReference type="Gene3D" id="4.10.240.10">
    <property type="entry name" value="Zn(2)-C6 fungal-type DNA-binding domain"/>
    <property type="match status" value="1"/>
</dbReference>
<dbReference type="CDD" id="cd00067">
    <property type="entry name" value="GAL4"/>
    <property type="match status" value="1"/>
</dbReference>
<keyword evidence="1" id="KW-0479">Metal-binding</keyword>
<name>A0ABQ0FZW1_9PEZI</name>
<evidence type="ECO:0000256" key="2">
    <source>
        <dbReference type="ARBA" id="ARBA00023242"/>
    </source>
</evidence>
<accession>A0ABQ0FZW1</accession>
<comment type="caution">
    <text evidence="6">The sequence shown here is derived from an EMBL/GenBank/DDBJ whole genome shotgun (WGS) entry which is preliminary data.</text>
</comment>